<evidence type="ECO:0000256" key="5">
    <source>
        <dbReference type="ARBA" id="ARBA00022679"/>
    </source>
</evidence>
<evidence type="ECO:0000256" key="3">
    <source>
        <dbReference type="ARBA" id="ARBA00006047"/>
    </source>
</evidence>
<dbReference type="SUPFAM" id="SSF53756">
    <property type="entry name" value="UDP-Glycosyltransferase/glycogen phosphorylase"/>
    <property type="match status" value="1"/>
</dbReference>
<dbReference type="PIRSF" id="PIRSF000460">
    <property type="entry name" value="Pprylas_GlgP"/>
    <property type="match status" value="1"/>
</dbReference>
<proteinExistence type="inferred from homology"/>
<dbReference type="PROSITE" id="PS00102">
    <property type="entry name" value="PHOSPHORYLASE"/>
    <property type="match status" value="1"/>
</dbReference>
<dbReference type="EMBL" id="CP071446">
    <property type="protein sequence ID" value="QTA37698.1"/>
    <property type="molecule type" value="Genomic_DNA"/>
</dbReference>
<evidence type="ECO:0000256" key="8">
    <source>
        <dbReference type="ARBA" id="ARBA00025174"/>
    </source>
</evidence>
<comment type="function">
    <text evidence="8">Phosphorylase is an important allosteric enzyme in carbohydrate metabolism. Enzymes from different sources differ in their regulatory mechanisms and in their natural substrates. However, all known phosphorylases share catalytic and structural properties.</text>
</comment>
<name>A0ABX7S8S3_9BACT</name>
<evidence type="ECO:0000313" key="10">
    <source>
        <dbReference type="EMBL" id="QTA37698.1"/>
    </source>
</evidence>
<dbReference type="InterPro" id="IPR000811">
    <property type="entry name" value="Glyco_trans_35"/>
</dbReference>
<evidence type="ECO:0000256" key="4">
    <source>
        <dbReference type="ARBA" id="ARBA00022676"/>
    </source>
</evidence>
<evidence type="ECO:0000256" key="1">
    <source>
        <dbReference type="ARBA" id="ARBA00001275"/>
    </source>
</evidence>
<dbReference type="Pfam" id="PF00343">
    <property type="entry name" value="Phosphorylase"/>
    <property type="match status" value="1"/>
</dbReference>
<reference evidence="10 11" key="1">
    <citation type="submission" date="2021-03" db="EMBL/GenBank/DDBJ databases">
        <title>Thermosipho ferrireducens sp.nov., an anaerobic thermophilic iron-reducing bacterium isolated from a deep-sea hydrothermal sulfide deposits.</title>
        <authorList>
            <person name="Zeng X."/>
            <person name="Chen Y."/>
            <person name="Shao Z."/>
        </authorList>
    </citation>
    <scope>NUCLEOTIDE SEQUENCE [LARGE SCALE GENOMIC DNA]</scope>
    <source>
        <strain evidence="10 11">JL129W03</strain>
    </source>
</reference>
<sequence>MKSLVKVMELSEKSRTASGTREVQRNFIEHLNLTLGKDVKNSTNWDKFYALALLVKDRVVERWLRTQKKYYSKDDIKRVYYLSMEFLIGRLLYNNLLNLKLEDEVKKAIEEIGLNLDDLSELEPDAGLGNGGLGRLAACFLDSIATLGYPGYGYGIRYEYGIFKQVIENGFQKELPDDWLKNGNPWEIERKDRTVKVRFYGRTESYTDDNGNLRFRWVDTTDVLAVPYDTPVIGYGNNVANTLRLWSAKAIHEFDFDNFQRGNYVKSMEAKAIAEAISKVLYPNDAFYAGRELRIKQEYFFVSASLQDIIRRFKAQFGNRFYLFPQKNVIQLNDTHPALAIPELMRILLDEEGLGWEKAWDITTKTFAYTNHTVMPEALEKWEVQLFEKLLPRHLEIIYEINARFLNKVSEMFPGDLNKIRNVSIFEEGNIKQVRMANLSVIGSYSVNGVSRLHTDILKEKVFKDFYEIWPEKFNNKTNGITQRRWLLQCNPELSKLITEAIGDSWILDLERLKDLENFVEDKTFLEKFYEIKHANKKKLAKYVEEHLDISLDPYSIFDVQIKRLHEYKRQLLNVMHIIYLYNLLKENPSLDIHPRTFIFGAKAAPGYKMAKLIIKLINSVADVVNKDPLINKKLKVVFIPNYNVSLAEKIIPAANVSEQISTAGKEASGTGNMKLALNGALTIGTLDGANVEIKERVGDENIFIFGLTAEQVYRMKESQLYNPYDIYNSNEQIRKILNMINEGYFNPENPDLFKDIFQSILFGINGGQPDEYMLLADFDSYKNTQKKIDALYREKYEWNKKALLNVARVGVFSSDRTIKEYAENIWKTKTV</sequence>
<dbReference type="NCBIfam" id="TIGR02093">
    <property type="entry name" value="P_ylase"/>
    <property type="match status" value="1"/>
</dbReference>
<keyword evidence="6 9" id="KW-0663">Pyridoxal phosphate</keyword>
<keyword evidence="7 9" id="KW-0119">Carbohydrate metabolism</keyword>
<comment type="similarity">
    <text evidence="3 9">Belongs to the glycogen phosphorylase family.</text>
</comment>
<dbReference type="Gene3D" id="3.40.50.2000">
    <property type="entry name" value="Glycogen Phosphorylase B"/>
    <property type="match status" value="2"/>
</dbReference>
<dbReference type="PANTHER" id="PTHR11468:SF3">
    <property type="entry name" value="GLYCOGEN PHOSPHORYLASE, LIVER FORM"/>
    <property type="match status" value="1"/>
</dbReference>
<evidence type="ECO:0000256" key="2">
    <source>
        <dbReference type="ARBA" id="ARBA00001933"/>
    </source>
</evidence>
<comment type="function">
    <text evidence="9">Allosteric enzyme that catalyzes the rate-limiting step in glycogen catabolism, the phosphorolytic cleavage of glycogen to produce glucose-1-phosphate, and plays a central role in maintaining cellular and organismal glucose homeostasis.</text>
</comment>
<dbReference type="InterPro" id="IPR035090">
    <property type="entry name" value="Pyridoxal_P_attach_site"/>
</dbReference>
<evidence type="ECO:0000256" key="9">
    <source>
        <dbReference type="RuleBase" id="RU000587"/>
    </source>
</evidence>
<dbReference type="CDD" id="cd04300">
    <property type="entry name" value="GT35_Glycogen_Phosphorylase"/>
    <property type="match status" value="1"/>
</dbReference>
<keyword evidence="4 9" id="KW-0328">Glycosyltransferase</keyword>
<evidence type="ECO:0000256" key="7">
    <source>
        <dbReference type="ARBA" id="ARBA00023277"/>
    </source>
</evidence>
<keyword evidence="11" id="KW-1185">Reference proteome</keyword>
<comment type="catalytic activity">
    <reaction evidence="1 9">
        <text>[(1-&gt;4)-alpha-D-glucosyl](n) + phosphate = [(1-&gt;4)-alpha-D-glucosyl](n-1) + alpha-D-glucose 1-phosphate</text>
        <dbReference type="Rhea" id="RHEA:41732"/>
        <dbReference type="Rhea" id="RHEA-COMP:9584"/>
        <dbReference type="Rhea" id="RHEA-COMP:9586"/>
        <dbReference type="ChEBI" id="CHEBI:15444"/>
        <dbReference type="ChEBI" id="CHEBI:43474"/>
        <dbReference type="ChEBI" id="CHEBI:58601"/>
        <dbReference type="EC" id="2.4.1.1"/>
    </reaction>
</comment>
<dbReference type="PANTHER" id="PTHR11468">
    <property type="entry name" value="GLYCOGEN PHOSPHORYLASE"/>
    <property type="match status" value="1"/>
</dbReference>
<comment type="cofactor">
    <cofactor evidence="2 9">
        <name>pyridoxal 5'-phosphate</name>
        <dbReference type="ChEBI" id="CHEBI:597326"/>
    </cofactor>
</comment>
<organism evidence="10 11">
    <name type="scientific">Thermosipho ferrireducens</name>
    <dbReference type="NCBI Taxonomy" id="2571116"/>
    <lineage>
        <taxon>Bacteria</taxon>
        <taxon>Thermotogati</taxon>
        <taxon>Thermotogota</taxon>
        <taxon>Thermotogae</taxon>
        <taxon>Thermotogales</taxon>
        <taxon>Fervidobacteriaceae</taxon>
        <taxon>Thermosipho</taxon>
    </lineage>
</organism>
<accession>A0ABX7S8S3</accession>
<protein>
    <recommendedName>
        <fullName evidence="9">Alpha-1,4 glucan phosphorylase</fullName>
        <ecNumber evidence="9">2.4.1.1</ecNumber>
    </recommendedName>
</protein>
<dbReference type="InterPro" id="IPR011833">
    <property type="entry name" value="Glycg_phsphrylas"/>
</dbReference>
<evidence type="ECO:0000256" key="6">
    <source>
        <dbReference type="ARBA" id="ARBA00022898"/>
    </source>
</evidence>
<dbReference type="Proteomes" id="UP000671862">
    <property type="component" value="Chromosome"/>
</dbReference>
<gene>
    <name evidence="10" type="ORF">JYK00_08210</name>
</gene>
<evidence type="ECO:0000313" key="11">
    <source>
        <dbReference type="Proteomes" id="UP000671862"/>
    </source>
</evidence>
<dbReference type="EC" id="2.4.1.1" evidence="9"/>
<keyword evidence="5 9" id="KW-0808">Transferase</keyword>